<feature type="transmembrane region" description="Helical" evidence="1">
    <location>
        <begin position="5"/>
        <end position="24"/>
    </location>
</feature>
<sequence>MLKILISVLIGVSIMVSTVVILYWRDAQYQPTGLELFLYFVLIPVGLSLILTSPYLAVKWYQKRKLNRANQAELQAQPAEVTQAVAVEPEVEWLKLKVFSSAVYSALGENQALVAAIVNQTGPVLDPHLVDGQGNPILSFRISDLDALVQEQEQSAEDNQDQHEPLKAAKGAMSRLHMRMNLLLQQQLQQHTETLFAVAEHMQRSALFYDHQMAYEYRMHPAWINPDADLEAQQDAHSVAREVKRLDRLKVYIILSENVLHHWDESASTEKIHDYFIALGLLPIQIQCQYCYLELSSSYSEWLQLLAEVGRQVDQVTVVLVADSDIDQDNIDDKIWVTQAFLPAEFASSCVIAAVEVSVENIQAIKMLHIAKNQNNVLNSLETLDIEQLEQYQKPDAFVSVLENPREHQVIKKLQLGFETTPIESVHYLYSAPSLGHTVQLSKFFGFMLAMQLEQVTHSLVYSTHHPSTQVFIAPADEIEAS</sequence>
<keyword evidence="3" id="KW-1185">Reference proteome</keyword>
<evidence type="ECO:0000313" key="2">
    <source>
        <dbReference type="EMBL" id="TCM66576.1"/>
    </source>
</evidence>
<keyword evidence="1" id="KW-1133">Transmembrane helix</keyword>
<gene>
    <name evidence="2" type="ORF">EC844_11218</name>
</gene>
<dbReference type="Proteomes" id="UP000294963">
    <property type="component" value="Unassembled WGS sequence"/>
</dbReference>
<accession>A0A4R1XRW4</accession>
<keyword evidence="1" id="KW-0812">Transmembrane</keyword>
<organism evidence="2 3">
    <name type="scientific">Acinetobacter calcoaceticus</name>
    <dbReference type="NCBI Taxonomy" id="471"/>
    <lineage>
        <taxon>Bacteria</taxon>
        <taxon>Pseudomonadati</taxon>
        <taxon>Pseudomonadota</taxon>
        <taxon>Gammaproteobacteria</taxon>
        <taxon>Moraxellales</taxon>
        <taxon>Moraxellaceae</taxon>
        <taxon>Acinetobacter</taxon>
        <taxon>Acinetobacter calcoaceticus/baumannii complex</taxon>
    </lineage>
</organism>
<keyword evidence="1" id="KW-0472">Membrane</keyword>
<comment type="caution">
    <text evidence="2">The sequence shown here is derived from an EMBL/GenBank/DDBJ whole genome shotgun (WGS) entry which is preliminary data.</text>
</comment>
<dbReference type="EMBL" id="SLVJ01000012">
    <property type="protein sequence ID" value="TCM66576.1"/>
    <property type="molecule type" value="Genomic_DNA"/>
</dbReference>
<evidence type="ECO:0000313" key="3">
    <source>
        <dbReference type="Proteomes" id="UP000294963"/>
    </source>
</evidence>
<reference evidence="2 3" key="1">
    <citation type="submission" date="2019-03" db="EMBL/GenBank/DDBJ databases">
        <title>Genomic analyses of the natural microbiome of Caenorhabditis elegans.</title>
        <authorList>
            <person name="Samuel B."/>
        </authorList>
    </citation>
    <scope>NUCLEOTIDE SEQUENCE [LARGE SCALE GENOMIC DNA]</scope>
    <source>
        <strain evidence="2 3">JUb89</strain>
    </source>
</reference>
<feature type="transmembrane region" description="Helical" evidence="1">
    <location>
        <begin position="36"/>
        <end position="58"/>
    </location>
</feature>
<evidence type="ECO:0000256" key="1">
    <source>
        <dbReference type="SAM" id="Phobius"/>
    </source>
</evidence>
<name>A0A4R1XRW4_ACICA</name>
<dbReference type="AlphaFoldDB" id="A0A4R1XRW4"/>
<proteinExistence type="predicted"/>
<protein>
    <submittedName>
        <fullName evidence="2">Uncharacterized protein</fullName>
    </submittedName>
</protein>
<dbReference type="OrthoDB" id="6713163at2"/>